<dbReference type="GO" id="GO:0008911">
    <property type="term" value="F:lactaldehyde dehydrogenase (NAD+) activity"/>
    <property type="evidence" value="ECO:0007669"/>
    <property type="project" value="TreeGrafter"/>
</dbReference>
<evidence type="ECO:0000256" key="4">
    <source>
        <dbReference type="RuleBase" id="RU003345"/>
    </source>
</evidence>
<feature type="domain" description="Aldehyde dehydrogenase" evidence="5">
    <location>
        <begin position="17"/>
        <end position="469"/>
    </location>
</feature>
<accession>A0A8U0A9Y6</accession>
<dbReference type="InterPro" id="IPR051020">
    <property type="entry name" value="ALDH-related_metabolic_enz"/>
</dbReference>
<dbReference type="PANTHER" id="PTHR42991">
    <property type="entry name" value="ALDEHYDE DEHYDROGENASE"/>
    <property type="match status" value="1"/>
</dbReference>
<keyword evidence="6" id="KW-0614">Plasmid</keyword>
<feature type="active site" evidence="3">
    <location>
        <position position="248"/>
    </location>
</feature>
<dbReference type="Proteomes" id="UP000831768">
    <property type="component" value="Plasmid unnamed2"/>
</dbReference>
<dbReference type="InterPro" id="IPR015590">
    <property type="entry name" value="Aldehyde_DH_dom"/>
</dbReference>
<comment type="similarity">
    <text evidence="1 4">Belongs to the aldehyde dehydrogenase family.</text>
</comment>
<dbReference type="AlphaFoldDB" id="A0A8U0A9Y6"/>
<dbReference type="InterPro" id="IPR016161">
    <property type="entry name" value="Ald_DH/histidinol_DH"/>
</dbReference>
<dbReference type="GeneID" id="71929688"/>
<dbReference type="InterPro" id="IPR029510">
    <property type="entry name" value="Ald_DH_CS_GLU"/>
</dbReference>
<proteinExistence type="inferred from homology"/>
<dbReference type="InterPro" id="IPR016163">
    <property type="entry name" value="Ald_DH_C"/>
</dbReference>
<keyword evidence="7" id="KW-1185">Reference proteome</keyword>
<dbReference type="EMBL" id="CP096021">
    <property type="protein sequence ID" value="UPM44647.1"/>
    <property type="molecule type" value="Genomic_DNA"/>
</dbReference>
<dbReference type="PROSITE" id="PS00687">
    <property type="entry name" value="ALDEHYDE_DEHYDR_GLU"/>
    <property type="match status" value="1"/>
</dbReference>
<sequence>MGHTDRPLIDGQRIETDEEIEVMDLTNGGTLTRVSTAGTEQAEQALAAAHDVKRRMARTTVPERVAWLSAIADGIEERKEDFTETIVREAGKPISGARSEVDAAAERFRRAIEEARALDGEYRRGTTSSHKGWRAVTRPEPIGIVLCITPYNYPLSTPALHIAPALAAGNSVILKSATQTPVSTGILADIINETELPEGGFNYVPGRGSEIGDVLVSDDRINAITMTGSAGAGNHIARESGLVEYHLELGGNAPAIVFPDADLDTVAAACAKGALKYAGQRCSAVSRVLAHESIHDDLVERIEKEMANWVIDDLFDTDTDLGPLIDEEQAEWVEALVTDAVDHGATLVRGGERDGRYYTPTLLADVPPEARIIHEEQFGPVIPVTTISDQDDAISLANESDLALDGSVFTADHDRALSVAERLDAGAVRINGEPSHGIGDIPFGGKKASGIGREGLGVSIEKFTQQKSIIL</sequence>
<geneLocation type="plasmid" evidence="6 7">
    <name>unnamed2</name>
</geneLocation>
<dbReference type="SUPFAM" id="SSF53720">
    <property type="entry name" value="ALDH-like"/>
    <property type="match status" value="1"/>
</dbReference>
<evidence type="ECO:0000313" key="6">
    <source>
        <dbReference type="EMBL" id="UPM44647.1"/>
    </source>
</evidence>
<dbReference type="PANTHER" id="PTHR42991:SF1">
    <property type="entry name" value="ALDEHYDE DEHYDROGENASE"/>
    <property type="match status" value="1"/>
</dbReference>
<dbReference type="PROSITE" id="PS00070">
    <property type="entry name" value="ALDEHYDE_DEHYDR_CYS"/>
    <property type="match status" value="1"/>
</dbReference>
<dbReference type="RefSeq" id="WP_247995301.1">
    <property type="nucleotide sequence ID" value="NZ_CP096021.1"/>
</dbReference>
<protein>
    <submittedName>
        <fullName evidence="6">Aldehyde dehydrogenase family protein</fullName>
    </submittedName>
</protein>
<keyword evidence="2 4" id="KW-0560">Oxidoreductase</keyword>
<dbReference type="KEGG" id="haad:MW046_16535"/>
<name>A0A8U0A9Y6_9EURY</name>
<organism evidence="6 7">
    <name type="scientific">Halocatena salina</name>
    <dbReference type="NCBI Taxonomy" id="2934340"/>
    <lineage>
        <taxon>Archaea</taxon>
        <taxon>Methanobacteriati</taxon>
        <taxon>Methanobacteriota</taxon>
        <taxon>Stenosarchaea group</taxon>
        <taxon>Halobacteria</taxon>
        <taxon>Halobacteriales</taxon>
        <taxon>Natronomonadaceae</taxon>
        <taxon>Halocatena</taxon>
    </lineage>
</organism>
<dbReference type="Gene3D" id="3.40.309.10">
    <property type="entry name" value="Aldehyde Dehydrogenase, Chain A, domain 2"/>
    <property type="match status" value="1"/>
</dbReference>
<evidence type="ECO:0000256" key="3">
    <source>
        <dbReference type="PROSITE-ProRule" id="PRU10007"/>
    </source>
</evidence>
<evidence type="ECO:0000256" key="2">
    <source>
        <dbReference type="ARBA" id="ARBA00023002"/>
    </source>
</evidence>
<reference evidence="6" key="1">
    <citation type="submission" date="2022-04" db="EMBL/GenBank/DDBJ databases">
        <title>Halocatena sp. nov., isolated from a salt lake.</title>
        <authorList>
            <person name="Cui H.-L."/>
        </authorList>
    </citation>
    <scope>NUCLEOTIDE SEQUENCE</scope>
    <source>
        <strain evidence="6">AD-1</strain>
        <plasmid evidence="6">unnamed2</plasmid>
    </source>
</reference>
<dbReference type="Pfam" id="PF00171">
    <property type="entry name" value="Aldedh"/>
    <property type="match status" value="1"/>
</dbReference>
<evidence type="ECO:0000313" key="7">
    <source>
        <dbReference type="Proteomes" id="UP000831768"/>
    </source>
</evidence>
<evidence type="ECO:0000256" key="1">
    <source>
        <dbReference type="ARBA" id="ARBA00009986"/>
    </source>
</evidence>
<dbReference type="Gene3D" id="3.40.605.10">
    <property type="entry name" value="Aldehyde Dehydrogenase, Chain A, domain 1"/>
    <property type="match status" value="1"/>
</dbReference>
<gene>
    <name evidence="6" type="ORF">MW046_16535</name>
</gene>
<dbReference type="InterPro" id="IPR016162">
    <property type="entry name" value="Ald_DH_N"/>
</dbReference>
<evidence type="ECO:0000259" key="5">
    <source>
        <dbReference type="Pfam" id="PF00171"/>
    </source>
</evidence>
<dbReference type="InterPro" id="IPR016160">
    <property type="entry name" value="Ald_DH_CS_CYS"/>
</dbReference>